<gene>
    <name evidence="2" type="ORF">NCTC10181_00717</name>
</gene>
<feature type="transmembrane region" description="Helical" evidence="1">
    <location>
        <begin position="47"/>
        <end position="71"/>
    </location>
</feature>
<feature type="transmembrane region" description="Helical" evidence="1">
    <location>
        <begin position="83"/>
        <end position="107"/>
    </location>
</feature>
<dbReference type="Proteomes" id="UP000290985">
    <property type="component" value="Chromosome"/>
</dbReference>
<name>A0A449B2P7_9BACT</name>
<evidence type="ECO:0000256" key="1">
    <source>
        <dbReference type="SAM" id="Phobius"/>
    </source>
</evidence>
<dbReference type="OrthoDB" id="401412at2"/>
<keyword evidence="1" id="KW-0472">Membrane</keyword>
<proteinExistence type="predicted"/>
<evidence type="ECO:0000313" key="2">
    <source>
        <dbReference type="EMBL" id="VEU74853.1"/>
    </source>
</evidence>
<sequence length="372" mass="43578">MKIVKEYLDFETFKAKCDQNIYPLVVEKVEKYFSQKEIDELKKIKSVFIGSFILGTLSAIGAILSFVYGVSNSFRDNYYKVKLYSALAILILSLIFFIIGFIFLYKFRSAKLIINRKIANELGNSDLIYQKAFKNISSEIEYVTPNDSNFKTLLSQNDKPHLTKQDLSRVEPDCETPPVLVSSNKIASWIIDNKYPVEYYFLHWQYVVQRKDRDEIRNVFRGLIKVYNHKMGDKTFDWSLTAGSFSKNWLAKKLSKGMELENREFNSNFTLKADQNNRQNIFRIFTPYAQELLVKRINDTQGTLVNSFKLISSDNEKSVIYDFVGISSFMQINAKLKLDIQQVIKGYYSDILYDSYTFYFLLCFVYIPLYFE</sequence>
<feature type="transmembrane region" description="Helical" evidence="1">
    <location>
        <begin position="351"/>
        <end position="371"/>
    </location>
</feature>
<dbReference type="AlphaFoldDB" id="A0A449B2P7"/>
<keyword evidence="1" id="KW-1133">Transmembrane helix</keyword>
<keyword evidence="1" id="KW-0812">Transmembrane</keyword>
<reference evidence="2 3" key="1">
    <citation type="submission" date="2019-01" db="EMBL/GenBank/DDBJ databases">
        <authorList>
            <consortium name="Pathogen Informatics"/>
        </authorList>
    </citation>
    <scope>NUCLEOTIDE SEQUENCE [LARGE SCALE GENOMIC DNA]</scope>
    <source>
        <strain evidence="2 3">NCTC10181</strain>
    </source>
</reference>
<dbReference type="EMBL" id="LR215036">
    <property type="protein sequence ID" value="VEU74853.1"/>
    <property type="molecule type" value="Genomic_DNA"/>
</dbReference>
<dbReference type="KEGG" id="mcit:NCTC10181_00717"/>
<evidence type="ECO:0000313" key="3">
    <source>
        <dbReference type="Proteomes" id="UP000290985"/>
    </source>
</evidence>
<protein>
    <submittedName>
        <fullName evidence="2">Uncharacterized protein</fullName>
    </submittedName>
</protein>
<accession>A0A449B2P7</accession>
<organism evidence="2 3">
    <name type="scientific">Mycoplasmopsis citelli</name>
    <dbReference type="NCBI Taxonomy" id="171281"/>
    <lineage>
        <taxon>Bacteria</taxon>
        <taxon>Bacillati</taxon>
        <taxon>Mycoplasmatota</taxon>
        <taxon>Mycoplasmoidales</taxon>
        <taxon>Metamycoplasmataceae</taxon>
        <taxon>Mycoplasmopsis</taxon>
    </lineage>
</organism>
<dbReference type="RefSeq" id="WP_129725644.1">
    <property type="nucleotide sequence ID" value="NZ_LR215036.1"/>
</dbReference>
<keyword evidence="3" id="KW-1185">Reference proteome</keyword>